<comment type="subcellular location">
    <subcellularLocation>
        <location evidence="8">Mitochondrion</location>
    </subcellularLocation>
</comment>
<evidence type="ECO:0000313" key="11">
    <source>
        <dbReference type="EMBL" id="KAG0689069.1"/>
    </source>
</evidence>
<organism evidence="11 12">
    <name type="scientific">Pichia californica</name>
    <dbReference type="NCBI Taxonomy" id="460514"/>
    <lineage>
        <taxon>Eukaryota</taxon>
        <taxon>Fungi</taxon>
        <taxon>Dikarya</taxon>
        <taxon>Ascomycota</taxon>
        <taxon>Saccharomycotina</taxon>
        <taxon>Pichiomycetes</taxon>
        <taxon>Pichiales</taxon>
        <taxon>Pichiaceae</taxon>
        <taxon>Pichia</taxon>
    </lineage>
</organism>
<gene>
    <name evidence="11" type="primary">ARH1</name>
    <name evidence="11" type="ORF">C6P40_000171</name>
</gene>
<keyword evidence="8" id="KW-0496">Mitochondrion</keyword>
<evidence type="ECO:0000256" key="1">
    <source>
        <dbReference type="ARBA" id="ARBA00001974"/>
    </source>
</evidence>
<comment type="similarity">
    <text evidence="2 8">Belongs to the ferredoxin--NADP reductase type 1 family.</text>
</comment>
<dbReference type="PIRSF" id="PIRSF000362">
    <property type="entry name" value="FNR"/>
    <property type="match status" value="1"/>
</dbReference>
<dbReference type="SUPFAM" id="SSF51971">
    <property type="entry name" value="Nucleotide-binding domain"/>
    <property type="match status" value="1"/>
</dbReference>
<comment type="catalytic activity">
    <reaction evidence="7 8">
        <text>2 reduced [adrenodoxin] + NADP(+) + H(+) = 2 oxidized [adrenodoxin] + NADPH</text>
        <dbReference type="Rhea" id="RHEA:42312"/>
        <dbReference type="Rhea" id="RHEA-COMP:9998"/>
        <dbReference type="Rhea" id="RHEA-COMP:9999"/>
        <dbReference type="ChEBI" id="CHEBI:15378"/>
        <dbReference type="ChEBI" id="CHEBI:33737"/>
        <dbReference type="ChEBI" id="CHEBI:33738"/>
        <dbReference type="ChEBI" id="CHEBI:57783"/>
        <dbReference type="ChEBI" id="CHEBI:58349"/>
        <dbReference type="EC" id="1.18.1.6"/>
    </reaction>
</comment>
<dbReference type="EMBL" id="PUHW01000103">
    <property type="protein sequence ID" value="KAG0689069.1"/>
    <property type="molecule type" value="Genomic_DNA"/>
</dbReference>
<accession>A0A9P6WLE6</accession>
<evidence type="ECO:0000256" key="2">
    <source>
        <dbReference type="ARBA" id="ARBA00008312"/>
    </source>
</evidence>
<evidence type="ECO:0000256" key="8">
    <source>
        <dbReference type="PIRNR" id="PIRNR000362"/>
    </source>
</evidence>
<keyword evidence="4 8" id="KW-0274">FAD</keyword>
<reference evidence="11" key="1">
    <citation type="submission" date="2020-11" db="EMBL/GenBank/DDBJ databases">
        <title>Kefir isolates.</title>
        <authorList>
            <person name="Marcisauskas S."/>
            <person name="Kim Y."/>
            <person name="Blasche S."/>
        </authorList>
    </citation>
    <scope>NUCLEOTIDE SEQUENCE</scope>
    <source>
        <strain evidence="11">Olga-1</strain>
    </source>
</reference>
<feature type="binding site" evidence="9">
    <location>
        <position position="384"/>
    </location>
    <ligand>
        <name>FAD</name>
        <dbReference type="ChEBI" id="CHEBI:57692"/>
    </ligand>
</feature>
<feature type="binding site" evidence="10">
    <location>
        <position position="391"/>
    </location>
    <ligand>
        <name>NADP(+)</name>
        <dbReference type="ChEBI" id="CHEBI:58349"/>
    </ligand>
</feature>
<evidence type="ECO:0000313" key="12">
    <source>
        <dbReference type="Proteomes" id="UP000697127"/>
    </source>
</evidence>
<proteinExistence type="inferred from homology"/>
<feature type="binding site" evidence="10">
    <location>
        <begin position="166"/>
        <end position="169"/>
    </location>
    <ligand>
        <name>NADP(+)</name>
        <dbReference type="ChEBI" id="CHEBI:58349"/>
    </ligand>
</feature>
<dbReference type="PRINTS" id="PR00419">
    <property type="entry name" value="ADXRDTASE"/>
</dbReference>
<feature type="binding site" evidence="10">
    <location>
        <begin position="211"/>
        <end position="212"/>
    </location>
    <ligand>
        <name>NADP(+)</name>
        <dbReference type="ChEBI" id="CHEBI:58349"/>
    </ligand>
</feature>
<protein>
    <recommendedName>
        <fullName evidence="8">NADPH:adrenodoxin oxidoreductase, mitochondrial</fullName>
        <ecNumber evidence="8">1.18.1.6</ecNumber>
    </recommendedName>
</protein>
<feature type="binding site" evidence="9">
    <location>
        <position position="21"/>
    </location>
    <ligand>
        <name>FAD</name>
        <dbReference type="ChEBI" id="CHEBI:57692"/>
    </ligand>
</feature>
<evidence type="ECO:0000256" key="7">
    <source>
        <dbReference type="ARBA" id="ARBA00048933"/>
    </source>
</evidence>
<evidence type="ECO:0000256" key="9">
    <source>
        <dbReference type="PIRSR" id="PIRSR000362-1"/>
    </source>
</evidence>
<dbReference type="AlphaFoldDB" id="A0A9P6WLE6"/>
<sequence>MKLVRYISTKRKLAVIGSGPSAFYTILNLLKEKPNDFEIDMFEKNPSPFGLVRYGVAPDHPEVKNCINRFNDIKEFLNNGTFKYFGNTPISTKNSILNLNDLYKNYNLILFAYGSSIPNLPINFKNLNHFGIIDSFSLVNWYNNNSNFKNLNLPFEKIKNLSIIGNGNVSIDITRLLLNNNLNYLKNTDISENILNKLTKSDIKNINIIARRGILESKFSNKELRELLEMDEKFGIYFTGYNLNDFKDQLNDIKLDRINKRRISLLNKYMEKFQNLKDKSKIRKTWNLQYLKDPIGVKIKDNELLSETIFKENKLIKNVENNNWEIKSTNKLISIPNDFLILSTGYKNQPLLDFENFNIPFKNNKIENINGKIIGVKNSYCVGWISNGSNGNINDSLIDSINTSNSIINDLNNDDTNFVEKKGRIEIQDKLLKNRAKIITWNDWIKIHELEKSNGEKLGKPYEKLDFNEMIDYVN</sequence>
<comment type="cofactor">
    <cofactor evidence="1 8 9">
        <name>FAD</name>
        <dbReference type="ChEBI" id="CHEBI:57692"/>
    </cofactor>
</comment>
<keyword evidence="12" id="KW-1185">Reference proteome</keyword>
<name>A0A9P6WLE6_9ASCO</name>
<evidence type="ECO:0000256" key="4">
    <source>
        <dbReference type="ARBA" id="ARBA00022827"/>
    </source>
</evidence>
<dbReference type="PANTHER" id="PTHR48467:SF1">
    <property type="entry name" value="GLUTAMATE SYNTHASE 1 [NADH], CHLOROPLASTIC-LIKE"/>
    <property type="match status" value="1"/>
</dbReference>
<feature type="binding site" evidence="9">
    <location>
        <position position="90"/>
    </location>
    <ligand>
        <name>FAD</name>
        <dbReference type="ChEBI" id="CHEBI:57692"/>
    </ligand>
</feature>
<keyword evidence="5 8" id="KW-0521">NADP</keyword>
<dbReference type="Gene3D" id="3.40.50.720">
    <property type="entry name" value="NAD(P)-binding Rossmann-like Domain"/>
    <property type="match status" value="1"/>
</dbReference>
<dbReference type="EC" id="1.18.1.6" evidence="8"/>
<evidence type="ECO:0000256" key="10">
    <source>
        <dbReference type="PIRSR" id="PIRSR000362-2"/>
    </source>
</evidence>
<dbReference type="GO" id="GO:0005739">
    <property type="term" value="C:mitochondrion"/>
    <property type="evidence" value="ECO:0007669"/>
    <property type="project" value="UniProtKB-SubCell"/>
</dbReference>
<dbReference type="GO" id="GO:0016491">
    <property type="term" value="F:oxidoreductase activity"/>
    <property type="evidence" value="ECO:0007669"/>
    <property type="project" value="UniProtKB-KW"/>
</dbReference>
<dbReference type="PANTHER" id="PTHR48467">
    <property type="entry name" value="GLUTAMATE SYNTHASE 1 [NADH], CHLOROPLASTIC-LIKE"/>
    <property type="match status" value="1"/>
</dbReference>
<feature type="binding site" evidence="9">
    <location>
        <position position="43"/>
    </location>
    <ligand>
        <name>FAD</name>
        <dbReference type="ChEBI" id="CHEBI:57692"/>
    </ligand>
</feature>
<comment type="caution">
    <text evidence="11">The sequence shown here is derived from an EMBL/GenBank/DDBJ whole genome shotgun (WGS) entry which is preliminary data.</text>
</comment>
<dbReference type="InterPro" id="IPR055275">
    <property type="entry name" value="Ferredox_Rdtase"/>
</dbReference>
<evidence type="ECO:0000256" key="6">
    <source>
        <dbReference type="ARBA" id="ARBA00023002"/>
    </source>
</evidence>
<keyword evidence="3 8" id="KW-0285">Flavoprotein</keyword>
<dbReference type="Proteomes" id="UP000697127">
    <property type="component" value="Unassembled WGS sequence"/>
</dbReference>
<evidence type="ECO:0000256" key="5">
    <source>
        <dbReference type="ARBA" id="ARBA00022857"/>
    </source>
</evidence>
<feature type="binding site" evidence="10">
    <location>
        <position position="223"/>
    </location>
    <ligand>
        <name>NADP(+)</name>
        <dbReference type="ChEBI" id="CHEBI:58349"/>
    </ligand>
</feature>
<dbReference type="InterPro" id="IPR036188">
    <property type="entry name" value="FAD/NAD-bd_sf"/>
</dbReference>
<feature type="binding site" evidence="9">
    <location>
        <position position="51"/>
    </location>
    <ligand>
        <name>FAD</name>
        <dbReference type="ChEBI" id="CHEBI:57692"/>
    </ligand>
</feature>
<dbReference type="Gene3D" id="3.50.50.60">
    <property type="entry name" value="FAD/NAD(P)-binding domain"/>
    <property type="match status" value="1"/>
</dbReference>
<dbReference type="InterPro" id="IPR021163">
    <property type="entry name" value="Ferredox_Rdtase_adrenod"/>
</dbReference>
<keyword evidence="6 8" id="KW-0560">Oxidoreductase</keyword>
<evidence type="ECO:0000256" key="3">
    <source>
        <dbReference type="ARBA" id="ARBA00022630"/>
    </source>
</evidence>
<feature type="binding site" evidence="9">
    <location>
        <begin position="391"/>
        <end position="393"/>
    </location>
    <ligand>
        <name>FAD</name>
        <dbReference type="ChEBI" id="CHEBI:57692"/>
    </ligand>
</feature>